<evidence type="ECO:0008006" key="4">
    <source>
        <dbReference type="Google" id="ProtNLM"/>
    </source>
</evidence>
<feature type="transmembrane region" description="Helical" evidence="1">
    <location>
        <begin position="9"/>
        <end position="25"/>
    </location>
</feature>
<keyword evidence="1" id="KW-0472">Membrane</keyword>
<dbReference type="EMBL" id="PGLV01000001">
    <property type="protein sequence ID" value="POZ56099.1"/>
    <property type="molecule type" value="Genomic_DNA"/>
</dbReference>
<organism evidence="2 3">
    <name type="scientific">Lysinibacillus sphaericus</name>
    <name type="common">Bacillus sphaericus</name>
    <dbReference type="NCBI Taxonomy" id="1421"/>
    <lineage>
        <taxon>Bacteria</taxon>
        <taxon>Bacillati</taxon>
        <taxon>Bacillota</taxon>
        <taxon>Bacilli</taxon>
        <taxon>Bacillales</taxon>
        <taxon>Bacillaceae</taxon>
        <taxon>Lysinibacillus</taxon>
    </lineage>
</organism>
<protein>
    <recommendedName>
        <fullName evidence="4">Glucosamine 6-phosphate synthetase</fullName>
    </recommendedName>
</protein>
<dbReference type="AlphaFoldDB" id="A0A2S5CZ51"/>
<keyword evidence="1" id="KW-0812">Transmembrane</keyword>
<reference evidence="2 3" key="1">
    <citation type="submission" date="2017-11" db="EMBL/GenBank/DDBJ databases">
        <title>Genome sequence of Lysinibacillus sphaericus, a lignin-degrading bacteria isolated from municipal solid waste soil.</title>
        <authorList>
            <person name="Persinoti G.F."/>
            <person name="Paixao D.A."/>
            <person name="Bugg T.D."/>
            <person name="Squina F.M."/>
        </authorList>
    </citation>
    <scope>NUCLEOTIDE SEQUENCE [LARGE SCALE GENOMIC DNA]</scope>
    <source>
        <strain evidence="2 3">A1</strain>
    </source>
</reference>
<sequence>MGKLSKRNILWIIPIGIIGVFWYFYGPQEDITDNEYITYVKNYSIENSNQSLETAFASACENPYWVYFETQKGQDVVEFKGDCPINNKKAKVNVQFLVDANMTTVKYGAMLVDSKMQEETDRDSFLLALTKD</sequence>
<keyword evidence="1" id="KW-1133">Transmembrane helix</keyword>
<dbReference type="Proteomes" id="UP000237319">
    <property type="component" value="Unassembled WGS sequence"/>
</dbReference>
<gene>
    <name evidence="2" type="ORF">LYSIN_00882</name>
</gene>
<accession>A0A2S5CZ51</accession>
<evidence type="ECO:0000313" key="2">
    <source>
        <dbReference type="EMBL" id="POZ56099.1"/>
    </source>
</evidence>
<keyword evidence="3" id="KW-1185">Reference proteome</keyword>
<evidence type="ECO:0000256" key="1">
    <source>
        <dbReference type="SAM" id="Phobius"/>
    </source>
</evidence>
<evidence type="ECO:0000313" key="3">
    <source>
        <dbReference type="Proteomes" id="UP000237319"/>
    </source>
</evidence>
<comment type="caution">
    <text evidence="2">The sequence shown here is derived from an EMBL/GenBank/DDBJ whole genome shotgun (WGS) entry which is preliminary data.</text>
</comment>
<proteinExistence type="predicted"/>
<name>A0A2S5CZ51_LYSSH</name>
<dbReference type="RefSeq" id="WP_069513239.1">
    <property type="nucleotide sequence ID" value="NZ_CP194323.1"/>
</dbReference>